<comment type="similarity">
    <text evidence="4">Belongs to the Maf family.</text>
</comment>
<comment type="cofactor">
    <cofactor evidence="1 4">
        <name>a divalent metal cation</name>
        <dbReference type="ChEBI" id="CHEBI:60240"/>
    </cofactor>
</comment>
<dbReference type="CDD" id="cd00555">
    <property type="entry name" value="Maf"/>
    <property type="match status" value="1"/>
</dbReference>
<dbReference type="EC" id="3.6.1.9" evidence="4"/>
<dbReference type="SUPFAM" id="SSF52972">
    <property type="entry name" value="ITPase-like"/>
    <property type="match status" value="1"/>
</dbReference>
<dbReference type="InterPro" id="IPR003697">
    <property type="entry name" value="Maf-like"/>
</dbReference>
<evidence type="ECO:0000256" key="1">
    <source>
        <dbReference type="ARBA" id="ARBA00001968"/>
    </source>
</evidence>
<dbReference type="PANTHER" id="PTHR43213">
    <property type="entry name" value="BIFUNCTIONAL DTTP/UTP PYROPHOSPHATASE/METHYLTRANSFERASE PROTEIN-RELATED"/>
    <property type="match status" value="1"/>
</dbReference>
<evidence type="ECO:0000256" key="2">
    <source>
        <dbReference type="ARBA" id="ARBA00022801"/>
    </source>
</evidence>
<gene>
    <name evidence="5" type="ORF">GGQ88_001119</name>
</gene>
<feature type="active site" description="Proton acceptor" evidence="4">
    <location>
        <position position="72"/>
    </location>
</feature>
<dbReference type="Pfam" id="PF02545">
    <property type="entry name" value="Maf"/>
    <property type="match status" value="1"/>
</dbReference>
<sequence length="195" mass="21070">MTLVLASQSASRKTMLDAAGVPFEACAGNVDEGAIKRELIGVSPCDIAMILAEAKAMAVSVGKPGRLVLGGDSLVEVCGRMFDKPASRENAAEHLRFFSGNEMRLHSAAVLMRDGSCTWRHCEVARLKVRQLSDSFIDSYLDREWPAVSGCVGVFRMEALGVQLFEQVEGNHFTILGMPLLALLSALRTQGELEA</sequence>
<dbReference type="GO" id="GO:0047429">
    <property type="term" value="F:nucleoside triphosphate diphosphatase activity"/>
    <property type="evidence" value="ECO:0007669"/>
    <property type="project" value="UniProtKB-EC"/>
</dbReference>
<dbReference type="AlphaFoldDB" id="A0A7W5ZVJ2"/>
<dbReference type="HAMAP" id="MF_00528">
    <property type="entry name" value="Maf"/>
    <property type="match status" value="1"/>
</dbReference>
<protein>
    <recommendedName>
        <fullName evidence="4">Nucleoside triphosphate pyrophosphatase</fullName>
        <ecNumber evidence="4">3.6.1.9</ecNumber>
    </recommendedName>
    <alternativeName>
        <fullName evidence="4">Nucleotide pyrophosphatase</fullName>
        <shortName evidence="4">Nucleotide PPase</shortName>
    </alternativeName>
</protein>
<name>A0A7W5ZVJ2_9SPHN</name>
<keyword evidence="3 4" id="KW-0546">Nucleotide metabolism</keyword>
<keyword evidence="2 4" id="KW-0378">Hydrolase</keyword>
<dbReference type="RefSeq" id="WP_183612134.1">
    <property type="nucleotide sequence ID" value="NZ_JACICY010000002.1"/>
</dbReference>
<accession>A0A7W5ZVJ2</accession>
<proteinExistence type="inferred from homology"/>
<evidence type="ECO:0000313" key="6">
    <source>
        <dbReference type="Proteomes" id="UP000562395"/>
    </source>
</evidence>
<dbReference type="InterPro" id="IPR029001">
    <property type="entry name" value="ITPase-like_fam"/>
</dbReference>
<dbReference type="PANTHER" id="PTHR43213:SF5">
    <property type="entry name" value="BIFUNCTIONAL DTTP_UTP PYROPHOSPHATASE_METHYLTRANSFERASE PROTEIN-RELATED"/>
    <property type="match status" value="1"/>
</dbReference>
<evidence type="ECO:0000256" key="3">
    <source>
        <dbReference type="ARBA" id="ARBA00023080"/>
    </source>
</evidence>
<dbReference type="Gene3D" id="3.90.950.10">
    <property type="match status" value="1"/>
</dbReference>
<keyword evidence="6" id="KW-1185">Reference proteome</keyword>
<keyword evidence="4" id="KW-0963">Cytoplasm</keyword>
<comment type="caution">
    <text evidence="5">The sequence shown here is derived from an EMBL/GenBank/DDBJ whole genome shotgun (WGS) entry which is preliminary data.</text>
</comment>
<evidence type="ECO:0000313" key="5">
    <source>
        <dbReference type="EMBL" id="MBB3859858.1"/>
    </source>
</evidence>
<comment type="caution">
    <text evidence="4">Lacks conserved residue(s) required for the propagation of feature annotation.</text>
</comment>
<reference evidence="5 6" key="1">
    <citation type="submission" date="2020-08" db="EMBL/GenBank/DDBJ databases">
        <title>Genomic Encyclopedia of Type Strains, Phase IV (KMG-IV): sequencing the most valuable type-strain genomes for metagenomic binning, comparative biology and taxonomic classification.</title>
        <authorList>
            <person name="Goeker M."/>
        </authorList>
    </citation>
    <scope>NUCLEOTIDE SEQUENCE [LARGE SCALE GENOMIC DNA]</scope>
    <source>
        <strain evidence="5 6">DSM 14552</strain>
    </source>
</reference>
<comment type="subcellular location">
    <subcellularLocation>
        <location evidence="4">Cytoplasm</location>
    </subcellularLocation>
</comment>
<dbReference type="EMBL" id="JACICY010000002">
    <property type="protein sequence ID" value="MBB3859858.1"/>
    <property type="molecule type" value="Genomic_DNA"/>
</dbReference>
<organism evidence="5 6">
    <name type="scientific">Novosphingobium hassiacum</name>
    <dbReference type="NCBI Taxonomy" id="173676"/>
    <lineage>
        <taxon>Bacteria</taxon>
        <taxon>Pseudomonadati</taxon>
        <taxon>Pseudomonadota</taxon>
        <taxon>Alphaproteobacteria</taxon>
        <taxon>Sphingomonadales</taxon>
        <taxon>Sphingomonadaceae</taxon>
        <taxon>Novosphingobium</taxon>
    </lineage>
</organism>
<dbReference type="Proteomes" id="UP000562395">
    <property type="component" value="Unassembled WGS sequence"/>
</dbReference>
<dbReference type="PIRSF" id="PIRSF006305">
    <property type="entry name" value="Maf"/>
    <property type="match status" value="1"/>
</dbReference>
<dbReference type="GO" id="GO:0009117">
    <property type="term" value="P:nucleotide metabolic process"/>
    <property type="evidence" value="ECO:0007669"/>
    <property type="project" value="UniProtKB-KW"/>
</dbReference>
<evidence type="ECO:0000256" key="4">
    <source>
        <dbReference type="HAMAP-Rule" id="MF_00528"/>
    </source>
</evidence>
<comment type="catalytic activity">
    <reaction evidence="4">
        <text>a 2'-deoxyribonucleoside 5'-triphosphate + H2O = a 2'-deoxyribonucleoside 5'-phosphate + diphosphate + H(+)</text>
        <dbReference type="Rhea" id="RHEA:44644"/>
        <dbReference type="ChEBI" id="CHEBI:15377"/>
        <dbReference type="ChEBI" id="CHEBI:15378"/>
        <dbReference type="ChEBI" id="CHEBI:33019"/>
        <dbReference type="ChEBI" id="CHEBI:61560"/>
        <dbReference type="ChEBI" id="CHEBI:65317"/>
        <dbReference type="EC" id="3.6.1.9"/>
    </reaction>
</comment>
<comment type="catalytic activity">
    <reaction evidence="4">
        <text>a ribonucleoside 5'-triphosphate + H2O = a ribonucleoside 5'-phosphate + diphosphate + H(+)</text>
        <dbReference type="Rhea" id="RHEA:23996"/>
        <dbReference type="ChEBI" id="CHEBI:15377"/>
        <dbReference type="ChEBI" id="CHEBI:15378"/>
        <dbReference type="ChEBI" id="CHEBI:33019"/>
        <dbReference type="ChEBI" id="CHEBI:58043"/>
        <dbReference type="ChEBI" id="CHEBI:61557"/>
        <dbReference type="EC" id="3.6.1.9"/>
    </reaction>
</comment>
<comment type="function">
    <text evidence="4">Nucleoside triphosphate pyrophosphatase. May have a dual role in cell division arrest and in preventing the incorporation of modified nucleotides into cellular nucleic acids.</text>
</comment>
<dbReference type="GO" id="GO:0005737">
    <property type="term" value="C:cytoplasm"/>
    <property type="evidence" value="ECO:0007669"/>
    <property type="project" value="UniProtKB-SubCell"/>
</dbReference>